<proteinExistence type="inferred from homology"/>
<keyword evidence="6" id="KW-1185">Reference proteome</keyword>
<dbReference type="InterPro" id="IPR008930">
    <property type="entry name" value="Terpenoid_cyclase/PrenylTrfase"/>
</dbReference>
<evidence type="ECO:0000259" key="4">
    <source>
        <dbReference type="SMART" id="SM01360"/>
    </source>
</evidence>
<dbReference type="Proteomes" id="UP000246099">
    <property type="component" value="Chromosome"/>
</dbReference>
<dbReference type="InterPro" id="IPR036595">
    <property type="entry name" value="A-macroglobulin_rcpt-bd_sf"/>
</dbReference>
<dbReference type="InterPro" id="IPR012910">
    <property type="entry name" value="Plug_dom"/>
</dbReference>
<keyword evidence="3" id="KW-0472">Membrane</keyword>
<dbReference type="Pfam" id="PF07678">
    <property type="entry name" value="TED_complement"/>
    <property type="match status" value="1"/>
</dbReference>
<dbReference type="SMART" id="SM01360">
    <property type="entry name" value="A2M"/>
    <property type="match status" value="1"/>
</dbReference>
<feature type="domain" description="Alpha-2-macroglobulin" evidence="4">
    <location>
        <begin position="861"/>
        <end position="951"/>
    </location>
</feature>
<evidence type="ECO:0000256" key="3">
    <source>
        <dbReference type="PROSITE-ProRule" id="PRU01360"/>
    </source>
</evidence>
<protein>
    <recommendedName>
        <fullName evidence="4">Alpha-2-macroglobulin domain-containing protein</fullName>
    </recommendedName>
</protein>
<dbReference type="InterPro" id="IPR047565">
    <property type="entry name" value="Alpha-macroglob_thiol-ester_cl"/>
</dbReference>
<keyword evidence="3" id="KW-0998">Cell outer membrane</keyword>
<dbReference type="Pfam" id="PF07715">
    <property type="entry name" value="Plug"/>
    <property type="match status" value="1"/>
</dbReference>
<evidence type="ECO:0000256" key="2">
    <source>
        <dbReference type="ARBA" id="ARBA00022966"/>
    </source>
</evidence>
<dbReference type="Gene3D" id="1.50.10.20">
    <property type="match status" value="1"/>
</dbReference>
<comment type="subcellular location">
    <subcellularLocation>
        <location evidence="3">Cell outer membrane</location>
        <topology evidence="3">Multi-pass membrane protein</topology>
    </subcellularLocation>
</comment>
<sequence>MPPIYCYGLHIKAQTPASCCLTSPIPPGWIFSTCRLSAPTALTHHFNSDGMKHWILFLILICACAGKAAAQAPDYASNKEKIYMQTSHAFFKPGDEMFFKLYLVHAQNNTPSNVSHIVYVDVLGPSGNLAAKLTYPVKHGYTEGSYAFPPSAAGGVYKLRAYTAWMKNEKDSTFFTKEVTVQHVISPRILMKLDFPQKGYGPGSTVTAHFSARSLADRPLAHQTFRYTVSLAGQSGQPVTLQTDGAGKAAVQFQLPASLSTTDGLLNITVEHDAYVEAISRSIPITLNKVYLQLMPEGGALVEGLPANVAFRAVNEFGKPVDVTGQLRDGSGQVITGLQSFHHGMGQFAFTPQPGRTYEVQVTSPANVVQPLPAAAAKGVAMQLTAAKGRLLMHLHATQSADVKITGYTKEQLYFSQNTRLKKGAQSVSIDPALFPAGIARFTVSQANGLPLAERIMFLHPEKMLQVEITPDKARYMPREKVTLRLKTLNYQGQPVPSNFSLSVLDDKLWTFADDRQDHLISWLMISSELKGKIEEPQFYFKKDEEKAAPALDLLMLTHGYRYFDYLPSVEQENRLKFLPDMQHIISGKVVNGRNEPVRAKVWLVLTSSVVMQLLTGDDGEFYFPGLQHNGYYMVVAQSMQKKEPIRLVMTADIKNGPLLRANAAAAAPLPLPAQAPPAAQGDKNLEEVVVVGFNGRQKQLVTGAVTVITGRDINEVSVNNALAGRVAGVNVTERANPAQAPGVQIRGSTSIAGDNTPLMIVDGIPMEWTGQLNPAEIAAIYVVKDPAASAIYGSAGARGVIIVETKKNSGSRLRWTHAPRAFYASQQVQLNGPGFTPVRRFNAPLYPTTETAERTDFRETIYWNPVVQTDKNGEASVSFYNSDATTTFRAIAEGIGYNGLAGRAETTYAVQPLLSVDAKIPPYLTVGDNALIPLHIKNNDTHPLDADIQVAFTESVKAGIFNKTIHLAPGAAQVVYVPVTATSPVEGSLRFTVSSPRHTETVSLPVTVVHKGFPVVETFAGNRSAQHRFTVNKMVPGSLRYELKLFNNPEGQLLDGVAAMLREPYGCFEQTSSATYPNIFILKYLRESGRANPAIERQAMDYIEKGYKRLIGFETTEGGFEWFGKTPPHEALTAYGLMEFTDMSEFIAVDRQMLKRTKKFLLGRRDGKGGFLLSTSGYDRFATVPNKIANIYIVYAFSHAGYGSEVTREYEHALANVLKGNDAYELSMMALTASNMHRQADFERLMKILRGHYRQKTFKAATSVVNSRATSLKVETGALYLLALAREKKPELPLMAELMTDIMRCKSYFGYSSTQATVLALNAVIAYARVFGKAAAETDIRFLLNNRAITPGIIPAPETPAARNSFEVAYGGAENNVPYNMEVSYYTFTPPSSPLAELRLHTSLAKRQVKMGGTVRMEVSVTNEKAMLQGMSIAKIGIPAGLSAQPWQLKELMEKNEVAYYEIFDNYLVFYWMGFAPEETKTLRLDLKADIPGTYTAKAGNAGLYYMPEHKHWNEGLEAEVLP</sequence>
<dbReference type="SMART" id="SM01419">
    <property type="entry name" value="Thiol-ester_cl"/>
    <property type="match status" value="1"/>
</dbReference>
<dbReference type="InterPro" id="IPR050473">
    <property type="entry name" value="A2M/Complement_sys"/>
</dbReference>
<dbReference type="InterPro" id="IPR001599">
    <property type="entry name" value="Macroglobln_a2"/>
</dbReference>
<comment type="similarity">
    <text evidence="3">Belongs to the TonB-dependent receptor family.</text>
</comment>
<keyword evidence="3" id="KW-1134">Transmembrane beta strand</keyword>
<keyword evidence="3" id="KW-0813">Transport</keyword>
<accession>A0ABN5LVN9</accession>
<dbReference type="Gene3D" id="2.170.130.10">
    <property type="entry name" value="TonB-dependent receptor, plug domain"/>
    <property type="match status" value="1"/>
</dbReference>
<dbReference type="InterPro" id="IPR039426">
    <property type="entry name" value="TonB-dep_rcpt-like"/>
</dbReference>
<dbReference type="PROSITE" id="PS52016">
    <property type="entry name" value="TONB_DEPENDENT_REC_3"/>
    <property type="match status" value="1"/>
</dbReference>
<dbReference type="Gene3D" id="2.60.40.690">
    <property type="entry name" value="Alpha-macroglobulin, receptor-binding domain"/>
    <property type="match status" value="1"/>
</dbReference>
<evidence type="ECO:0000256" key="1">
    <source>
        <dbReference type="ARBA" id="ARBA00022729"/>
    </source>
</evidence>
<dbReference type="EMBL" id="CP029600">
    <property type="protein sequence ID" value="AWO00207.1"/>
    <property type="molecule type" value="Genomic_DNA"/>
</dbReference>
<dbReference type="SUPFAM" id="SSF48239">
    <property type="entry name" value="Terpenoid cyclases/Protein prenyltransferases"/>
    <property type="match status" value="1"/>
</dbReference>
<dbReference type="Pfam" id="PF00207">
    <property type="entry name" value="A2M"/>
    <property type="match status" value="1"/>
</dbReference>
<keyword evidence="1" id="KW-0732">Signal</keyword>
<dbReference type="PANTHER" id="PTHR11412:SF136">
    <property type="entry name" value="CD109 ANTIGEN"/>
    <property type="match status" value="1"/>
</dbReference>
<keyword evidence="3" id="KW-0812">Transmembrane</keyword>
<dbReference type="SUPFAM" id="SSF56935">
    <property type="entry name" value="Porins"/>
    <property type="match status" value="1"/>
</dbReference>
<dbReference type="PANTHER" id="PTHR11412">
    <property type="entry name" value="MACROGLOBULIN / COMPLEMENT"/>
    <property type="match status" value="1"/>
</dbReference>
<keyword evidence="2" id="KW-0882">Thioester bond</keyword>
<dbReference type="InterPro" id="IPR037066">
    <property type="entry name" value="Plug_dom_sf"/>
</dbReference>
<dbReference type="Gene3D" id="2.60.40.1930">
    <property type="match status" value="1"/>
</dbReference>
<dbReference type="InterPro" id="IPR011626">
    <property type="entry name" value="Alpha-macroglobulin_TED"/>
</dbReference>
<name>A0ABN5LVN9_9BACT</name>
<dbReference type="CDD" id="cd02891">
    <property type="entry name" value="A2M_like"/>
    <property type="match status" value="1"/>
</dbReference>
<evidence type="ECO:0000313" key="6">
    <source>
        <dbReference type="Proteomes" id="UP000246099"/>
    </source>
</evidence>
<gene>
    <name evidence="5" type="ORF">DLD77_00055</name>
</gene>
<evidence type="ECO:0000313" key="5">
    <source>
        <dbReference type="EMBL" id="AWO00207.1"/>
    </source>
</evidence>
<organism evidence="5 6">
    <name type="scientific">Chitinophaga alhagiae</name>
    <dbReference type="NCBI Taxonomy" id="2203219"/>
    <lineage>
        <taxon>Bacteria</taxon>
        <taxon>Pseudomonadati</taxon>
        <taxon>Bacteroidota</taxon>
        <taxon>Chitinophagia</taxon>
        <taxon>Chitinophagales</taxon>
        <taxon>Chitinophagaceae</taxon>
        <taxon>Chitinophaga</taxon>
    </lineage>
</organism>
<reference evidence="5 6" key="1">
    <citation type="submission" date="2018-05" db="EMBL/GenBank/DDBJ databases">
        <title>Chitinophaga sp. nov., isolated from rhizosphere soil of Alhagi.</title>
        <authorList>
            <person name="Liu Y."/>
        </authorList>
    </citation>
    <scope>NUCLEOTIDE SEQUENCE [LARGE SCALE GENOMIC DNA]</scope>
    <source>
        <strain evidence="5 6">T22</strain>
    </source>
</reference>